<evidence type="ECO:0000313" key="9">
    <source>
        <dbReference type="Proteomes" id="UP000054630"/>
    </source>
</evidence>
<dbReference type="PANTHER" id="PTHR18947">
    <property type="entry name" value="HOOK PROTEINS"/>
    <property type="match status" value="1"/>
</dbReference>
<dbReference type="GO" id="GO:0005815">
    <property type="term" value="C:microtubule organizing center"/>
    <property type="evidence" value="ECO:0007669"/>
    <property type="project" value="TreeGrafter"/>
</dbReference>
<dbReference type="AlphaFoldDB" id="A0A0V0S2K6"/>
<dbReference type="InterPro" id="IPR036872">
    <property type="entry name" value="CH_dom_sf"/>
</dbReference>
<feature type="transmembrane region" description="Helical" evidence="5">
    <location>
        <begin position="747"/>
        <end position="772"/>
    </location>
</feature>
<feature type="domain" description="Hook C-terminal" evidence="6">
    <location>
        <begin position="196"/>
        <end position="504"/>
    </location>
</feature>
<dbReference type="GO" id="GO:0008017">
    <property type="term" value="F:microtubule binding"/>
    <property type="evidence" value="ECO:0007669"/>
    <property type="project" value="InterPro"/>
</dbReference>
<feature type="transmembrane region" description="Helical" evidence="5">
    <location>
        <begin position="515"/>
        <end position="541"/>
    </location>
</feature>
<dbReference type="PANTHER" id="PTHR18947:SF28">
    <property type="entry name" value="GIRDIN, ISOFORM A"/>
    <property type="match status" value="1"/>
</dbReference>
<dbReference type="Pfam" id="PF19047">
    <property type="entry name" value="HOOK_N"/>
    <property type="match status" value="1"/>
</dbReference>
<evidence type="ECO:0000256" key="5">
    <source>
        <dbReference type="SAM" id="Phobius"/>
    </source>
</evidence>
<evidence type="ECO:0000256" key="3">
    <source>
        <dbReference type="ARBA" id="ARBA00023054"/>
    </source>
</evidence>
<dbReference type="GO" id="GO:0051959">
    <property type="term" value="F:dynein light intermediate chain binding"/>
    <property type="evidence" value="ECO:0007669"/>
    <property type="project" value="TreeGrafter"/>
</dbReference>
<keyword evidence="5" id="KW-0472">Membrane</keyword>
<dbReference type="InterPro" id="IPR043936">
    <property type="entry name" value="HOOK_N"/>
</dbReference>
<dbReference type="GO" id="GO:0031122">
    <property type="term" value="P:cytoplasmic microtubule organization"/>
    <property type="evidence" value="ECO:0007669"/>
    <property type="project" value="InterPro"/>
</dbReference>
<reference evidence="8 9" key="1">
    <citation type="submission" date="2015-01" db="EMBL/GenBank/DDBJ databases">
        <title>Evolution of Trichinella species and genotypes.</title>
        <authorList>
            <person name="Korhonen P.K."/>
            <person name="Edoardo P."/>
            <person name="Giuseppe L.R."/>
            <person name="Gasser R.B."/>
        </authorList>
    </citation>
    <scope>NUCLEOTIDE SEQUENCE [LARGE SCALE GENOMIC DNA]</scope>
    <source>
        <strain evidence="8">ISS37</strain>
    </source>
</reference>
<comment type="caution">
    <text evidence="8">The sequence shown here is derived from an EMBL/GenBank/DDBJ whole genome shotgun (WGS) entry which is preliminary data.</text>
</comment>
<evidence type="ECO:0000259" key="6">
    <source>
        <dbReference type="Pfam" id="PF05622"/>
    </source>
</evidence>
<feature type="domain" description="Hook C-terminal" evidence="6">
    <location>
        <begin position="583"/>
        <end position="713"/>
    </location>
</feature>
<dbReference type="CDD" id="cd22211">
    <property type="entry name" value="HkD_SF"/>
    <property type="match status" value="1"/>
</dbReference>
<evidence type="ECO:0000256" key="1">
    <source>
        <dbReference type="ARBA" id="ARBA00004496"/>
    </source>
</evidence>
<evidence type="ECO:0000259" key="7">
    <source>
        <dbReference type="Pfam" id="PF19047"/>
    </source>
</evidence>
<gene>
    <name evidence="8" type="primary">hook3</name>
    <name evidence="8" type="ORF">T07_13129</name>
</gene>
<protein>
    <submittedName>
        <fullName evidence="8">Protein Hook-like protein 3</fullName>
    </submittedName>
</protein>
<dbReference type="OrthoDB" id="2159131at2759"/>
<evidence type="ECO:0000256" key="4">
    <source>
        <dbReference type="SAM" id="Coils"/>
    </source>
</evidence>
<dbReference type="Gene3D" id="1.10.418.10">
    <property type="entry name" value="Calponin-like domain"/>
    <property type="match status" value="1"/>
</dbReference>
<feature type="domain" description="HOOK N-terminal" evidence="7">
    <location>
        <begin position="17"/>
        <end position="161"/>
    </location>
</feature>
<accession>A0A0V0S2K6</accession>
<dbReference type="EMBL" id="JYDL01000043">
    <property type="protein sequence ID" value="KRX21011.1"/>
    <property type="molecule type" value="Genomic_DNA"/>
</dbReference>
<proteinExistence type="predicted"/>
<dbReference type="Proteomes" id="UP000054630">
    <property type="component" value="Unassembled WGS sequence"/>
</dbReference>
<keyword evidence="5" id="KW-1133">Transmembrane helix</keyword>
<keyword evidence="2" id="KW-0963">Cytoplasm</keyword>
<organism evidence="8 9">
    <name type="scientific">Trichinella nelsoni</name>
    <dbReference type="NCBI Taxonomy" id="6336"/>
    <lineage>
        <taxon>Eukaryota</taxon>
        <taxon>Metazoa</taxon>
        <taxon>Ecdysozoa</taxon>
        <taxon>Nematoda</taxon>
        <taxon>Enoplea</taxon>
        <taxon>Dorylaimia</taxon>
        <taxon>Trichinellida</taxon>
        <taxon>Trichinellidae</taxon>
        <taxon>Trichinella</taxon>
    </lineage>
</organism>
<dbReference type="GO" id="GO:0005737">
    <property type="term" value="C:cytoplasm"/>
    <property type="evidence" value="ECO:0007669"/>
    <property type="project" value="UniProtKB-SubCell"/>
</dbReference>
<comment type="subcellular location">
    <subcellularLocation>
        <location evidence="1">Cytoplasm</location>
    </subcellularLocation>
</comment>
<name>A0A0V0S2K6_9BILA</name>
<dbReference type="SUPFAM" id="SSF116907">
    <property type="entry name" value="Hook domain"/>
    <property type="match status" value="1"/>
</dbReference>
<keyword evidence="5" id="KW-0812">Transmembrane</keyword>
<keyword evidence="3 4" id="KW-0175">Coiled coil</keyword>
<feature type="coiled-coil region" evidence="4">
    <location>
        <begin position="640"/>
        <end position="674"/>
    </location>
</feature>
<dbReference type="InterPro" id="IPR008636">
    <property type="entry name" value="Hook_C"/>
</dbReference>
<evidence type="ECO:0000313" key="8">
    <source>
        <dbReference type="EMBL" id="KRX21011.1"/>
    </source>
</evidence>
<sequence>MQFFKMSSVSTNVEHDFDCLLKWMMSLQANVTHIELNELTSGRAFIDALRVIDSNYFNDAWMEVFKDANYEQSEWRLRANVLRKILKSVLKYNEEICNNVISKNILPNVMVIARDGSKEEIIKFIRIVVAAAVNGPGKDGMIKNIFDLEKSVQHTLMLTIQGLEFEGDNIGELEVECKSAVLLENNSASLADLSLRCEQMEKQMKHLTGERDSYVQEIDKLKHQLSLVCKGKEDSENERQREISELKIQIETLRDSLNESESARDQMAAEYDELLRQVQHSQMMKENSDNAEKMRKLVDEVDELRARVAEADALGDYVATLEKKLEVVGDLKAQVKALEELESNNLKLSVDFEEEQRKSHTYKLEAGVYKRQAQSLEQRLEEAVEKSLQLEKEKQLIADRLAVLDQEHDRTLWERNQLSSRVEELRKRLQADESKMDVDFLAGGKSSPRAEIDVDIESKIALAGDAPMEIKHMLFKLKHENRILTETLTKEREQQKKCFDQASEEKCRLQSIIGLAVYLCSLLLKLFCILVCFLIFLKLFFSDLEGKLSSLLIACAVNDRDNSGKSNCENVDPQQDVEEVCRLKGKISRLYECVADKEREIVNLKTAHMETLEKARQVIYHLDVALKMNADDSNYTVSDVEAMKARLVQNEATIEDLKEENNRQQIMFEQEERLITTAFYELAWQMHRKASEDRLAACLSDPVTFLAEQRKIVCTKPSSSSFLSTASNYAFSSSVNLSSSALFHKILLIRVVVLAVIGIGYHLVTDVFTFIWSHPRVPASCY</sequence>
<dbReference type="Pfam" id="PF05622">
    <property type="entry name" value="HOOK"/>
    <property type="match status" value="2"/>
</dbReference>
<dbReference type="GO" id="GO:0030705">
    <property type="term" value="P:cytoskeleton-dependent intracellular transport"/>
    <property type="evidence" value="ECO:0007669"/>
    <property type="project" value="InterPro"/>
</dbReference>
<keyword evidence="9" id="KW-1185">Reference proteome</keyword>
<evidence type="ECO:0000256" key="2">
    <source>
        <dbReference type="ARBA" id="ARBA00022490"/>
    </source>
</evidence>
<feature type="coiled-coil region" evidence="4">
    <location>
        <begin position="183"/>
        <end position="435"/>
    </location>
</feature>